<feature type="domain" description="MYND-type" evidence="7">
    <location>
        <begin position="183"/>
        <end position="219"/>
    </location>
</feature>
<keyword evidence="9" id="KW-1185">Reference proteome</keyword>
<dbReference type="CDD" id="cd20409">
    <property type="entry name" value="Tudor_TDRD1_rpt2"/>
    <property type="match status" value="1"/>
</dbReference>
<dbReference type="PANTHER" id="PTHR22948:SF4">
    <property type="entry name" value="TUDOR DOMAIN-CONTAINING PROTEIN 1"/>
    <property type="match status" value="1"/>
</dbReference>
<proteinExistence type="predicted"/>
<dbReference type="GO" id="GO:0008270">
    <property type="term" value="F:zinc ion binding"/>
    <property type="evidence" value="ECO:0007669"/>
    <property type="project" value="UniProtKB-KW"/>
</dbReference>
<evidence type="ECO:0000313" key="9">
    <source>
        <dbReference type="Proteomes" id="UP000694393"/>
    </source>
</evidence>
<dbReference type="SMART" id="SM00333">
    <property type="entry name" value="TUDOR"/>
    <property type="match status" value="4"/>
</dbReference>
<dbReference type="Proteomes" id="UP000694393">
    <property type="component" value="Unplaced"/>
</dbReference>
<dbReference type="InterPro" id="IPR047376">
    <property type="entry name" value="Tudor_TDRD1_rpt1"/>
</dbReference>
<dbReference type="AlphaFoldDB" id="A0A8C8RMJ8"/>
<sequence>MPLRGDGIPSLIGRSCQLKSNFKVDVQRNDLGVDVYKMNRRFHIKSKETRASNESLRSPHTYPKFSLKSFERGGRTSGLLNKNLFCEQTKQFFTSHENGSRDLTSDCKTGVVSDFNKEEFGSRVSGRTLTGEREYLLNSVNPDSDLFHAKQKKIQNSSENILSVSYDSKLFNLLMPSPRMTTCHHCGLYGDLRCSQCKQTYYCSTECQKMDWSAHGIVSFTNMSTDNSLKIKSNVDVPLGITVYSHLVFGLFIITITRDLEGRVLRFWKTGTVTEFRNPSEFYIQIYSPEVLEHISKLTVKLKDCYPNNVNQEEYIPIKGEVCVAKYSLDQTWNRVLVKKVDIPQKKAQVLYIDYGNGENASLHRIKPLHKDIELFPPCAIRCCVANVPKEENWNTDCAGILTPLLMGQYCSVTVVDLLQEEMMLCFAVDVVLPGSGKHLDKILLEMGKDLSPKRKETKKTSPDSGEEKTAEDKELVHSSDLTIKVVSVSVGDTFAGVVAHVLTPEDFFCQQMHNGRQLAELQVSLSEYCNKIPSISDFCPAVGDICCAQFTEDNQWYRASVLAYTAEDTALVGYIDYGNFEVLQVARLRPMIPELLRLPMQAIKCTLAGVKPLSGTWSSEAISLMKQLVQNKMITIRVVDKKETSSVVELADESVTPVLNVSNHLFESGCAMKESTAVLTVDETVKEVSERKINKIDCTWVKLTLKQKINVMLCMVKNPGDFFCHILKDDDLLALNVLNKSLAEYCQQTSTRVLKPSKGDPCCAFFSGDGNWYRALVKEVSSAGAIKVQFVDYGNIEEVTPDKLRQISSTFLKLPFQGIKCWLAGVKPVNKEWLPEATARFHMCTAGIKLQARVVSFSKNGAGMELIDNSTGCPRLISEILISEKLAVNEVLPSKDGLPNTSADKIDSQETSPERWQTIELPINETLSVRVMEMVGPDLFYALPLETRDQEKLHRLMTELGEYCSVQNSYSFRPRVGEACCAKFAGDGHWYRAIVLGVSQSEVKVAYADYGNIETLPFSRLLPIAARYLRLPFQIIKCSLAGIVEWSPLITDLLKTLILNKCFMITVKGISENIHSVSVEKCFENGNLSIADKIVMEGLAKCGNTGNQSAHANKDNCCCTELKKQVSKTQPKFTFVLLNSVFLFCFFKGQRRFCFILLVASYKFEKSSLPKNVNFPLLYFTRSYNSECHATWKKNSFGV</sequence>
<dbReference type="InterPro" id="IPR002893">
    <property type="entry name" value="Znf_MYND"/>
</dbReference>
<dbReference type="PROSITE" id="PS50865">
    <property type="entry name" value="ZF_MYND_2"/>
    <property type="match status" value="1"/>
</dbReference>
<dbReference type="CDD" id="cd20408">
    <property type="entry name" value="Tudor_TDRD1_rpt1"/>
    <property type="match status" value="1"/>
</dbReference>
<dbReference type="Pfam" id="PF00567">
    <property type="entry name" value="TUDOR"/>
    <property type="match status" value="4"/>
</dbReference>
<dbReference type="Gene3D" id="2.40.50.90">
    <property type="match status" value="4"/>
</dbReference>
<evidence type="ECO:0000259" key="7">
    <source>
        <dbReference type="PROSITE" id="PS50865"/>
    </source>
</evidence>
<dbReference type="Pfam" id="PF01753">
    <property type="entry name" value="zf-MYND"/>
    <property type="match status" value="1"/>
</dbReference>
<dbReference type="InterPro" id="IPR050621">
    <property type="entry name" value="Tudor_domain_containing"/>
</dbReference>
<dbReference type="SUPFAM" id="SSF144232">
    <property type="entry name" value="HIT/MYND zinc finger-like"/>
    <property type="match status" value="1"/>
</dbReference>
<evidence type="ECO:0000256" key="5">
    <source>
        <dbReference type="SAM" id="MobiDB-lite"/>
    </source>
</evidence>
<dbReference type="InterPro" id="IPR035437">
    <property type="entry name" value="SNase_OB-fold_sf"/>
</dbReference>
<dbReference type="PROSITE" id="PS50304">
    <property type="entry name" value="TUDOR"/>
    <property type="match status" value="4"/>
</dbReference>
<dbReference type="Ensembl" id="ENSPCET00000007328.1">
    <property type="protein sequence ID" value="ENSPCEP00000007078.1"/>
    <property type="gene ID" value="ENSPCEG00000005664.1"/>
</dbReference>
<evidence type="ECO:0000259" key="6">
    <source>
        <dbReference type="PROSITE" id="PS50304"/>
    </source>
</evidence>
<organism evidence="8 9">
    <name type="scientific">Pelusios castaneus</name>
    <name type="common">West African mud turtle</name>
    <dbReference type="NCBI Taxonomy" id="367368"/>
    <lineage>
        <taxon>Eukaryota</taxon>
        <taxon>Metazoa</taxon>
        <taxon>Chordata</taxon>
        <taxon>Craniata</taxon>
        <taxon>Vertebrata</taxon>
        <taxon>Euteleostomi</taxon>
        <taxon>Archelosauria</taxon>
        <taxon>Testudinata</taxon>
        <taxon>Testudines</taxon>
        <taxon>Pleurodira</taxon>
        <taxon>Pelomedusidae</taxon>
        <taxon>Pelusios</taxon>
    </lineage>
</organism>
<protein>
    <submittedName>
        <fullName evidence="8">Tudor domain containing 1</fullName>
    </submittedName>
</protein>
<evidence type="ECO:0000256" key="1">
    <source>
        <dbReference type="ARBA" id="ARBA00022723"/>
    </source>
</evidence>
<accession>A0A8C8RMJ8</accession>
<name>A0A8C8RMJ8_9SAUR</name>
<dbReference type="PANTHER" id="PTHR22948">
    <property type="entry name" value="TUDOR DOMAIN CONTAINING PROTEIN"/>
    <property type="match status" value="1"/>
</dbReference>
<dbReference type="InterPro" id="IPR047378">
    <property type="entry name" value="Tudor_TDRD1_rpt3"/>
</dbReference>
<evidence type="ECO:0000256" key="2">
    <source>
        <dbReference type="ARBA" id="ARBA00022771"/>
    </source>
</evidence>
<feature type="domain" description="Tudor" evidence="6">
    <location>
        <begin position="540"/>
        <end position="599"/>
    </location>
</feature>
<evidence type="ECO:0000256" key="4">
    <source>
        <dbReference type="PROSITE-ProRule" id="PRU00134"/>
    </source>
</evidence>
<dbReference type="Gene3D" id="6.10.140.2220">
    <property type="match status" value="1"/>
</dbReference>
<keyword evidence="2 4" id="KW-0863">Zinc-finger</keyword>
<keyword evidence="3" id="KW-0862">Zinc</keyword>
<reference evidence="8" key="1">
    <citation type="submission" date="2025-08" db="UniProtKB">
        <authorList>
            <consortium name="Ensembl"/>
        </authorList>
    </citation>
    <scope>IDENTIFICATION</scope>
</reference>
<reference evidence="8" key="2">
    <citation type="submission" date="2025-09" db="UniProtKB">
        <authorList>
            <consortium name="Ensembl"/>
        </authorList>
    </citation>
    <scope>IDENTIFICATION</scope>
</reference>
<dbReference type="InterPro" id="IPR047377">
    <property type="entry name" value="Tudor_TDRD1_rpt2"/>
</dbReference>
<keyword evidence="1" id="KW-0479">Metal-binding</keyword>
<feature type="region of interest" description="Disordered" evidence="5">
    <location>
        <begin position="454"/>
        <end position="475"/>
    </location>
</feature>
<dbReference type="SUPFAM" id="SSF63748">
    <property type="entry name" value="Tudor/PWWP/MBT"/>
    <property type="match status" value="4"/>
</dbReference>
<dbReference type="Gene3D" id="2.30.30.140">
    <property type="match status" value="4"/>
</dbReference>
<feature type="domain" description="Tudor" evidence="6">
    <location>
        <begin position="316"/>
        <end position="376"/>
    </location>
</feature>
<dbReference type="InterPro" id="IPR002999">
    <property type="entry name" value="Tudor"/>
</dbReference>
<feature type="domain" description="Tudor" evidence="6">
    <location>
        <begin position="756"/>
        <end position="815"/>
    </location>
</feature>
<dbReference type="CDD" id="cd20410">
    <property type="entry name" value="Tudor_TDRD1_rpt3"/>
    <property type="match status" value="1"/>
</dbReference>
<dbReference type="FunFam" id="2.30.30.140:FF:000018">
    <property type="entry name" value="Serine/threonine-protein kinase 31"/>
    <property type="match status" value="3"/>
</dbReference>
<feature type="domain" description="Tudor" evidence="6">
    <location>
        <begin position="974"/>
        <end position="1032"/>
    </location>
</feature>
<evidence type="ECO:0000313" key="8">
    <source>
        <dbReference type="Ensembl" id="ENSPCEP00000007078.1"/>
    </source>
</evidence>
<dbReference type="FunFam" id="2.30.30.140:FF:000048">
    <property type="entry name" value="Tudor domain containing 1"/>
    <property type="match status" value="1"/>
</dbReference>
<evidence type="ECO:0000256" key="3">
    <source>
        <dbReference type="ARBA" id="ARBA00022833"/>
    </source>
</evidence>